<reference evidence="2" key="2">
    <citation type="submission" date="2018-05" db="EMBL/GenBank/DDBJ databases">
        <title>OpunRS2 (Oryza punctata Reference Sequence Version 2).</title>
        <authorList>
            <person name="Zhang J."/>
            <person name="Kudrna D."/>
            <person name="Lee S."/>
            <person name="Talag J."/>
            <person name="Welchert J."/>
            <person name="Wing R.A."/>
        </authorList>
    </citation>
    <scope>NUCLEOTIDE SEQUENCE [LARGE SCALE GENOMIC DNA]</scope>
</reference>
<evidence type="ECO:0000313" key="2">
    <source>
        <dbReference type="EnsemblPlants" id="OPUNC01G41870.1"/>
    </source>
</evidence>
<feature type="region of interest" description="Disordered" evidence="1">
    <location>
        <begin position="1"/>
        <end position="33"/>
    </location>
</feature>
<protein>
    <submittedName>
        <fullName evidence="2">Uncharacterized protein</fullName>
    </submittedName>
</protein>
<dbReference type="Proteomes" id="UP000026962">
    <property type="component" value="Chromosome 1"/>
</dbReference>
<reference evidence="2" key="1">
    <citation type="submission" date="2015-04" db="UniProtKB">
        <authorList>
            <consortium name="EnsemblPlants"/>
        </authorList>
    </citation>
    <scope>IDENTIFICATION</scope>
</reference>
<name>A0A0E0JT86_ORYPU</name>
<feature type="region of interest" description="Disordered" evidence="1">
    <location>
        <begin position="52"/>
        <end position="86"/>
    </location>
</feature>
<dbReference type="Gramene" id="OPUNC01G41870.1">
    <property type="protein sequence ID" value="OPUNC01G41870.1"/>
    <property type="gene ID" value="OPUNC01G41870"/>
</dbReference>
<sequence length="94" mass="9760">MAVDPAAAATTTTTGLLQSPSPLPPGDRGKTLFSSEYETYPDAAAQVSFQGTQLAIGGSPTSPAEARAPTPHISQSRTSSRRGLTSLRRVFEAL</sequence>
<proteinExistence type="predicted"/>
<feature type="compositionally biased region" description="Low complexity" evidence="1">
    <location>
        <begin position="74"/>
        <end position="86"/>
    </location>
</feature>
<dbReference type="AlphaFoldDB" id="A0A0E0JT86"/>
<keyword evidence="3" id="KW-1185">Reference proteome</keyword>
<evidence type="ECO:0000313" key="3">
    <source>
        <dbReference type="Proteomes" id="UP000026962"/>
    </source>
</evidence>
<organism evidence="2">
    <name type="scientific">Oryza punctata</name>
    <name type="common">Red rice</name>
    <dbReference type="NCBI Taxonomy" id="4537"/>
    <lineage>
        <taxon>Eukaryota</taxon>
        <taxon>Viridiplantae</taxon>
        <taxon>Streptophyta</taxon>
        <taxon>Embryophyta</taxon>
        <taxon>Tracheophyta</taxon>
        <taxon>Spermatophyta</taxon>
        <taxon>Magnoliopsida</taxon>
        <taxon>Liliopsida</taxon>
        <taxon>Poales</taxon>
        <taxon>Poaceae</taxon>
        <taxon>BOP clade</taxon>
        <taxon>Oryzoideae</taxon>
        <taxon>Oryzeae</taxon>
        <taxon>Oryzinae</taxon>
        <taxon>Oryza</taxon>
    </lineage>
</organism>
<dbReference type="EnsemblPlants" id="OPUNC01G41870.1">
    <property type="protein sequence ID" value="OPUNC01G41870.1"/>
    <property type="gene ID" value="OPUNC01G41870"/>
</dbReference>
<dbReference type="HOGENOM" id="CLU_2389934_0_0_1"/>
<accession>A0A0E0JT86</accession>
<feature type="compositionally biased region" description="Low complexity" evidence="1">
    <location>
        <begin position="1"/>
        <end position="20"/>
    </location>
</feature>
<evidence type="ECO:0000256" key="1">
    <source>
        <dbReference type="SAM" id="MobiDB-lite"/>
    </source>
</evidence>